<dbReference type="Proteomes" id="UP000192343">
    <property type="component" value="Unassembled WGS sequence"/>
</dbReference>
<dbReference type="SMART" id="SM00028">
    <property type="entry name" value="TPR"/>
    <property type="match status" value="6"/>
</dbReference>
<evidence type="ECO:0000313" key="5">
    <source>
        <dbReference type="Proteomes" id="UP000192343"/>
    </source>
</evidence>
<dbReference type="InterPro" id="IPR019734">
    <property type="entry name" value="TPR_rpt"/>
</dbReference>
<dbReference type="Pfam" id="PF13432">
    <property type="entry name" value="TPR_16"/>
    <property type="match status" value="2"/>
</dbReference>
<name>A0A1Y1S2X1_9SPIO</name>
<dbReference type="SUPFAM" id="SSF48452">
    <property type="entry name" value="TPR-like"/>
    <property type="match status" value="5"/>
</dbReference>
<dbReference type="Pfam" id="PF13174">
    <property type="entry name" value="TPR_6"/>
    <property type="match status" value="1"/>
</dbReference>
<sequence length="944" mass="105178">MRNAVTRLSSILLMLIFTVSLSAVDSADLLFREGSARFERGDYSGAAERYRNFVRRYPQNESYPDALYRLGISSIKIGEYGEGIELLQRLEARYPGGRFRTAFWLGIGYEALGDSERALSSWDRYIAGEDTAYRREALVAAAYTYTESGRPEAAEKLLLVLEDYDGDFFIEKGGLVLLAEIYRAAGSFGRIIELAERIDSGSVKDLPPAFLLTLGEAYRQQEDTAVAEELFRRVAGSGSPDLRASAYGRLFSLYEASNRLSEMEGVVLDAENQLAGDRDALAAFWFRAGAVLSSRGSSADGIAYLKRAWDIRHQAEPPGTLPIFYAQALMSMDETEAAVEILESALDEGMGDAGRIRYRLAAAYSRLNDWSGVRDLLSSGDQSLDAPASLLLAQAHLRLKEYPAGLSVASAALEEQPATEWQRGLLKVSWQLLAAAGEYREAVKTYSQYKRLLGEPDDTGDLQYLRLLFNAGLYNQVVRRGSSEAESWEAKLLRGMALIGIQEYGEARDTLSSLSSRDIPAEYRQFRDYYLSWSLYRLGDYPRALRSFRDFRRDYPDSSLASEAAWYGGWSAFSLKDYGSAAELFGACDPSGPRGREALLARARALAADGRRGEAILLAESYLGEYARLGGDEALYLIFEIHLEGANRDDSSEALSRLRQEYPESPWTSRALYRQARSDLEAGNFRSAAAGFDSYRRLFPSGEYSEESFFYRAEASAAMGETRLALLLWERLIREYPESPLRPRALSLRGETLAGLGEYKDALESYAVLLREYPAQAERLGIRKEVSRLESLLVSPGSEYRRLLTEAESAGGAESREGRTLLIRAIQSAIAEGRAEDFNDAGRLVRQLLNTLPGDKGEQGRIFFVAGEYAFRRNEYAEAASRYLSAALSMSGDPDFTAQALYRSAQMSLYAGDRSGYNEVLERLRRNFPASPWLESAESLGEKR</sequence>
<accession>A0A1Y1S2X1</accession>
<organism evidence="4 5">
    <name type="scientific">Marispirochaeta aestuarii</name>
    <dbReference type="NCBI Taxonomy" id="1963862"/>
    <lineage>
        <taxon>Bacteria</taxon>
        <taxon>Pseudomonadati</taxon>
        <taxon>Spirochaetota</taxon>
        <taxon>Spirochaetia</taxon>
        <taxon>Spirochaetales</taxon>
        <taxon>Spirochaetaceae</taxon>
        <taxon>Marispirochaeta</taxon>
    </lineage>
</organism>
<dbReference type="InterPro" id="IPR011990">
    <property type="entry name" value="TPR-like_helical_dom_sf"/>
</dbReference>
<feature type="domain" description="Outer membrane lipoprotein BamD-like" evidence="3">
    <location>
        <begin position="669"/>
        <end position="753"/>
    </location>
</feature>
<protein>
    <recommendedName>
        <fullName evidence="3">Outer membrane lipoprotein BamD-like domain-containing protein</fullName>
    </recommendedName>
</protein>
<gene>
    <name evidence="4" type="ORF">B4O97_00355</name>
</gene>
<dbReference type="OrthoDB" id="366037at2"/>
<dbReference type="PANTHER" id="PTHR37423">
    <property type="entry name" value="SOLUBLE LYTIC MUREIN TRANSGLYCOSYLASE-RELATED"/>
    <property type="match status" value="1"/>
</dbReference>
<dbReference type="Gene3D" id="1.25.40.10">
    <property type="entry name" value="Tetratricopeptide repeat domain"/>
    <property type="match status" value="6"/>
</dbReference>
<evidence type="ECO:0000313" key="4">
    <source>
        <dbReference type="EMBL" id="ORC38243.1"/>
    </source>
</evidence>
<dbReference type="PROSITE" id="PS50005">
    <property type="entry name" value="TPR"/>
    <property type="match status" value="1"/>
</dbReference>
<proteinExistence type="predicted"/>
<dbReference type="EMBL" id="MWQY01000001">
    <property type="protein sequence ID" value="ORC38243.1"/>
    <property type="molecule type" value="Genomic_DNA"/>
</dbReference>
<keyword evidence="1" id="KW-0732">Signal</keyword>
<evidence type="ECO:0000256" key="2">
    <source>
        <dbReference type="PROSITE-ProRule" id="PRU00339"/>
    </source>
</evidence>
<dbReference type="AlphaFoldDB" id="A0A1Y1S2X1"/>
<keyword evidence="5" id="KW-1185">Reference proteome</keyword>
<evidence type="ECO:0000259" key="3">
    <source>
        <dbReference type="Pfam" id="PF13525"/>
    </source>
</evidence>
<comment type="caution">
    <text evidence="4">The sequence shown here is derived from an EMBL/GenBank/DDBJ whole genome shotgun (WGS) entry which is preliminary data.</text>
</comment>
<dbReference type="PANTHER" id="PTHR37423:SF2">
    <property type="entry name" value="MEMBRANE-BOUND LYTIC MUREIN TRANSGLYCOSYLASE C"/>
    <property type="match status" value="1"/>
</dbReference>
<dbReference type="InterPro" id="IPR039565">
    <property type="entry name" value="BamD-like"/>
</dbReference>
<dbReference type="Pfam" id="PF13525">
    <property type="entry name" value="YfiO"/>
    <property type="match status" value="1"/>
</dbReference>
<dbReference type="RefSeq" id="WP_083047180.1">
    <property type="nucleotide sequence ID" value="NZ_MWQY01000001.1"/>
</dbReference>
<reference evidence="4 5" key="1">
    <citation type="submission" date="2017-03" db="EMBL/GenBank/DDBJ databases">
        <title>Draft Genome sequence of Marispirochaeta sp. strain JC444.</title>
        <authorList>
            <person name="Shivani Y."/>
            <person name="Subhash Y."/>
            <person name="Sasikala C."/>
            <person name="Ramana C."/>
        </authorList>
    </citation>
    <scope>NUCLEOTIDE SEQUENCE [LARGE SCALE GENOMIC DNA]</scope>
    <source>
        <strain evidence="4 5">JC444</strain>
    </source>
</reference>
<keyword evidence="2" id="KW-0802">TPR repeat</keyword>
<evidence type="ECO:0000256" key="1">
    <source>
        <dbReference type="ARBA" id="ARBA00022729"/>
    </source>
</evidence>
<feature type="repeat" description="TPR" evidence="2">
    <location>
        <begin position="27"/>
        <end position="60"/>
    </location>
</feature>
<dbReference type="STRING" id="1963862.B4O97_00355"/>